<dbReference type="InterPro" id="IPR057169">
    <property type="entry name" value="DUF7847"/>
</dbReference>
<keyword evidence="2" id="KW-0812">Transmembrane</keyword>
<feature type="transmembrane region" description="Helical" evidence="2">
    <location>
        <begin position="193"/>
        <end position="216"/>
    </location>
</feature>
<feature type="transmembrane region" description="Helical" evidence="2">
    <location>
        <begin position="58"/>
        <end position="84"/>
    </location>
</feature>
<dbReference type="RefSeq" id="WP_196192068.1">
    <property type="nucleotide sequence ID" value="NZ_JADPRT010000001.1"/>
</dbReference>
<evidence type="ECO:0000313" key="5">
    <source>
        <dbReference type="Proteomes" id="UP000657385"/>
    </source>
</evidence>
<evidence type="ECO:0000256" key="2">
    <source>
        <dbReference type="SAM" id="Phobius"/>
    </source>
</evidence>
<dbReference type="EMBL" id="JADPRT010000001">
    <property type="protein sequence ID" value="MBF9066896.1"/>
    <property type="molecule type" value="Genomic_DNA"/>
</dbReference>
<feature type="domain" description="DUF7847" evidence="3">
    <location>
        <begin position="84"/>
        <end position="314"/>
    </location>
</feature>
<feature type="compositionally biased region" description="Basic and acidic residues" evidence="1">
    <location>
        <begin position="377"/>
        <end position="386"/>
    </location>
</feature>
<evidence type="ECO:0000313" key="4">
    <source>
        <dbReference type="EMBL" id="MBF9066896.1"/>
    </source>
</evidence>
<dbReference type="AlphaFoldDB" id="A0A931AY69"/>
<proteinExistence type="predicted"/>
<comment type="caution">
    <text evidence="4">The sequence shown here is derived from an EMBL/GenBank/DDBJ whole genome shotgun (WGS) entry which is preliminary data.</text>
</comment>
<dbReference type="Pfam" id="PF25231">
    <property type="entry name" value="DUF7847"/>
    <property type="match status" value="1"/>
</dbReference>
<feature type="region of interest" description="Disordered" evidence="1">
    <location>
        <begin position="359"/>
        <end position="386"/>
    </location>
</feature>
<name>A0A931AY69_9ACTN</name>
<feature type="transmembrane region" description="Helical" evidence="2">
    <location>
        <begin position="163"/>
        <end position="187"/>
    </location>
</feature>
<keyword evidence="5" id="KW-1185">Reference proteome</keyword>
<feature type="transmembrane region" description="Helical" evidence="2">
    <location>
        <begin position="296"/>
        <end position="327"/>
    </location>
</feature>
<sequence>MAGDGGEAVGRDGLGGGAIALPWPFGRWDRAVVPLRPLDANDIVKGVFATVRRYLGPLYLPLSTLALGSTVVLGGCVWAAWGLIRSLHLHSERMTTTRGIELALAIAVAVVPALLCAVLASAVTTTVCLTVLGHHAVLGRRLTARQAWVEARPHLGRTLGTQLLTLSAVLGVLILSFLPAVVLGLALHSGAAAGFALLLIFPGLAAMVFVGGRLLLATPVVVLEGMTPTAALRRSWQLNRGVFWRTFGISLLPGMVGRAATQLIVGLGSAVAAQYLPAQVLYGPADSKAPVSFGSLVLPLCIVVLSYVVASVVTAPLTPLTLGLLYLDRCFRKENLQTTLHAALWGEVRYGSSVLFPFPPGFPPRPPRRGTTQPADRPLRREEQRPNKGRAMIATGWTLRVSGTSVGMAGNGVLTQGIRAAGVGLLSWLDLLARGAGLVGMTVGMWVFLYGRLLIKRGKRHTVKIIGSFTELVYTRYVLYLRPFAQDAAMFKMPTTLVGGGDPGTAIFLLSGLTQEEYLVRRFGGIGKVIAIGSPCEDLPLPGATRGYLSDDDWQDTVAGLIRGAHVVALAAGRGNGTVWEFTEAAHVMDLKRLVLLVYCDEEEYGDFCESVKAVYANRFGAAEEASVEGLPRQRPLPQLPTFRPKSSYRELSRRKVLLYGGRKRVKALVEWDFPLKGIVVFDEDGVGEFRRFDPAAVPFSSIKRGWLLSRLVKRQLKPVLAELAELPRNQSATEKVRSV</sequence>
<dbReference type="Proteomes" id="UP000657385">
    <property type="component" value="Unassembled WGS sequence"/>
</dbReference>
<organism evidence="4 5">
    <name type="scientific">Streptacidiphilus fuscans</name>
    <dbReference type="NCBI Taxonomy" id="2789292"/>
    <lineage>
        <taxon>Bacteria</taxon>
        <taxon>Bacillati</taxon>
        <taxon>Actinomycetota</taxon>
        <taxon>Actinomycetes</taxon>
        <taxon>Kitasatosporales</taxon>
        <taxon>Streptomycetaceae</taxon>
        <taxon>Streptacidiphilus</taxon>
    </lineage>
</organism>
<gene>
    <name evidence="4" type="ORF">I2501_02435</name>
</gene>
<feature type="transmembrane region" description="Helical" evidence="2">
    <location>
        <begin position="104"/>
        <end position="132"/>
    </location>
</feature>
<feature type="transmembrane region" description="Helical" evidence="2">
    <location>
        <begin position="391"/>
        <end position="411"/>
    </location>
</feature>
<accession>A0A931AY69</accession>
<reference evidence="4" key="1">
    <citation type="submission" date="2020-11" db="EMBL/GenBank/DDBJ databases">
        <title>Isolation and identification of active actinomycetes.</title>
        <authorList>
            <person name="Yu B."/>
        </authorList>
    </citation>
    <scope>NUCLEOTIDE SEQUENCE</scope>
    <source>
        <strain evidence="4">NEAU-YB345</strain>
    </source>
</reference>
<evidence type="ECO:0000256" key="1">
    <source>
        <dbReference type="SAM" id="MobiDB-lite"/>
    </source>
</evidence>
<evidence type="ECO:0000259" key="3">
    <source>
        <dbReference type="Pfam" id="PF25231"/>
    </source>
</evidence>
<protein>
    <recommendedName>
        <fullName evidence="3">DUF7847 domain-containing protein</fullName>
    </recommendedName>
</protein>
<feature type="transmembrane region" description="Helical" evidence="2">
    <location>
        <begin position="431"/>
        <end position="451"/>
    </location>
</feature>
<keyword evidence="2" id="KW-1133">Transmembrane helix</keyword>
<keyword evidence="2" id="KW-0472">Membrane</keyword>